<keyword evidence="4" id="KW-1185">Reference proteome</keyword>
<keyword evidence="2" id="KW-0812">Transmembrane</keyword>
<dbReference type="GO" id="GO:0005886">
    <property type="term" value="C:plasma membrane"/>
    <property type="evidence" value="ECO:0007669"/>
    <property type="project" value="TreeGrafter"/>
</dbReference>
<feature type="transmembrane region" description="Helical" evidence="2">
    <location>
        <begin position="102"/>
        <end position="127"/>
    </location>
</feature>
<organism evidence="3 4">
    <name type="scientific">Gambusia affinis</name>
    <name type="common">Western mosquitofish</name>
    <name type="synonym">Heterandria affinis</name>
    <dbReference type="NCBI Taxonomy" id="33528"/>
    <lineage>
        <taxon>Eukaryota</taxon>
        <taxon>Metazoa</taxon>
        <taxon>Chordata</taxon>
        <taxon>Craniata</taxon>
        <taxon>Vertebrata</taxon>
        <taxon>Euteleostomi</taxon>
        <taxon>Actinopterygii</taxon>
        <taxon>Neopterygii</taxon>
        <taxon>Teleostei</taxon>
        <taxon>Neoteleostei</taxon>
        <taxon>Acanthomorphata</taxon>
        <taxon>Ovalentaria</taxon>
        <taxon>Atherinomorphae</taxon>
        <taxon>Cyprinodontiformes</taxon>
        <taxon>Poeciliidae</taxon>
        <taxon>Poeciliinae</taxon>
        <taxon>Gambusia</taxon>
    </lineage>
</organism>
<keyword evidence="2" id="KW-0472">Membrane</keyword>
<dbReference type="InterPro" id="IPR053067">
    <property type="entry name" value="SUSD3"/>
</dbReference>
<gene>
    <name evidence="3" type="ORF">CCH79_00006646</name>
</gene>
<sequence>MSAATASVTDVRLENKEDIRTRSKRGRPQAQCTPRPLPAVGTQRIIRGNGTDVGTVISLQCPAKHKLVGKDLTCVMGTNSTQWVGKTFCQPVAPYEDYGFRVAVLASIISSGIILLMSVAFITCCLLECTEEDKHKKQRREGDGLPREGQDQHQGDSRSRYSHKGQNNNNNNAEEKMLPLWEPVNSAPCNSIPCRCQQQYTHGPLPLSLAALPGQDYDQPLIPENPPTYPPEYPGPPLSFCPAANSGLIHLSAAGSGLVWQYGGQHCDISEFNPSVMRNPNTNGNIIPKEVSIRIIS</sequence>
<evidence type="ECO:0000313" key="4">
    <source>
        <dbReference type="Proteomes" id="UP000250572"/>
    </source>
</evidence>
<feature type="region of interest" description="Disordered" evidence="1">
    <location>
        <begin position="1"/>
        <end position="32"/>
    </location>
</feature>
<dbReference type="EMBL" id="NHOQ01000244">
    <property type="protein sequence ID" value="PWA31915.1"/>
    <property type="molecule type" value="Genomic_DNA"/>
</dbReference>
<dbReference type="PANTHER" id="PTHR46879">
    <property type="entry name" value="SUSHI DOMAIN-CONTAINING PROTEIN 3"/>
    <property type="match status" value="1"/>
</dbReference>
<proteinExistence type="predicted"/>
<reference evidence="3 4" key="1">
    <citation type="journal article" date="2018" name="G3 (Bethesda)">
        <title>A High-Quality Reference Genome for the Invasive Mosquitofish Gambusia affinis Using a Chicago Library.</title>
        <authorList>
            <person name="Hoffberg S.L."/>
            <person name="Troendle N.J."/>
            <person name="Glenn T.C."/>
            <person name="Mahmud O."/>
            <person name="Louha S."/>
            <person name="Chalopin D."/>
            <person name="Bennetzen J.L."/>
            <person name="Mauricio R."/>
        </authorList>
    </citation>
    <scope>NUCLEOTIDE SEQUENCE [LARGE SCALE GENOMIC DNA]</scope>
    <source>
        <strain evidence="3">NE01/NJP1002.9</strain>
        <tissue evidence="3">Muscle</tissue>
    </source>
</reference>
<keyword evidence="2" id="KW-1133">Transmembrane helix</keyword>
<dbReference type="Proteomes" id="UP000250572">
    <property type="component" value="Unassembled WGS sequence"/>
</dbReference>
<evidence type="ECO:0000256" key="1">
    <source>
        <dbReference type="SAM" id="MobiDB-lite"/>
    </source>
</evidence>
<dbReference type="OMA" id="PYEDYGF"/>
<dbReference type="AlphaFoldDB" id="A0A315WQ04"/>
<evidence type="ECO:0000313" key="3">
    <source>
        <dbReference type="EMBL" id="PWA31915.1"/>
    </source>
</evidence>
<feature type="non-terminal residue" evidence="3">
    <location>
        <position position="297"/>
    </location>
</feature>
<comment type="caution">
    <text evidence="3">The sequence shown here is derived from an EMBL/GenBank/DDBJ whole genome shotgun (WGS) entry which is preliminary data.</text>
</comment>
<name>A0A315WQ04_GAMAF</name>
<protein>
    <recommendedName>
        <fullName evidence="5">Sushi domain-containing protein</fullName>
    </recommendedName>
</protein>
<feature type="compositionally biased region" description="Basic and acidic residues" evidence="1">
    <location>
        <begin position="11"/>
        <end position="21"/>
    </location>
</feature>
<evidence type="ECO:0000256" key="2">
    <source>
        <dbReference type="SAM" id="Phobius"/>
    </source>
</evidence>
<feature type="compositionally biased region" description="Basic and acidic residues" evidence="1">
    <location>
        <begin position="136"/>
        <end position="159"/>
    </location>
</feature>
<dbReference type="PANTHER" id="PTHR46879:SF1">
    <property type="entry name" value="SUSHI DOMAIN-CONTAINING PROTEIN 3"/>
    <property type="match status" value="1"/>
</dbReference>
<accession>A0A315WQ04</accession>
<evidence type="ECO:0008006" key="5">
    <source>
        <dbReference type="Google" id="ProtNLM"/>
    </source>
</evidence>
<feature type="region of interest" description="Disordered" evidence="1">
    <location>
        <begin position="136"/>
        <end position="173"/>
    </location>
</feature>